<sequence>MITIREELCPQNHRCPVISICPVNAITQEGFAAPQVDNDKCICCCKCTARCSVFTPIGCCDKGRDQRMGW</sequence>
<name>A0A0S6VQ16_9BACT</name>
<evidence type="ECO:0000313" key="2">
    <source>
        <dbReference type="EMBL" id="GAK49106.1"/>
    </source>
</evidence>
<dbReference type="HOGENOM" id="CLU_139698_10_1_0"/>
<dbReference type="Proteomes" id="UP000030700">
    <property type="component" value="Unassembled WGS sequence"/>
</dbReference>
<feature type="domain" description="4Fe-4S ferredoxin-type" evidence="1">
    <location>
        <begin position="32"/>
        <end position="62"/>
    </location>
</feature>
<dbReference type="AlphaFoldDB" id="A0A0S6VQ16"/>
<reference evidence="2" key="1">
    <citation type="journal article" date="2015" name="PeerJ">
        <title>First genomic representation of candidate bacterial phylum KSB3 points to enhanced environmental sensing as a trigger of wastewater bulking.</title>
        <authorList>
            <person name="Sekiguchi Y."/>
            <person name="Ohashi A."/>
            <person name="Parks D.H."/>
            <person name="Yamauchi T."/>
            <person name="Tyson G.W."/>
            <person name="Hugenholtz P."/>
        </authorList>
    </citation>
    <scope>NUCLEOTIDE SEQUENCE [LARGE SCALE GENOMIC DNA]</scope>
</reference>
<proteinExistence type="predicted"/>
<accession>A0A0S6VQ16</accession>
<dbReference type="PROSITE" id="PS51379">
    <property type="entry name" value="4FE4S_FER_2"/>
    <property type="match status" value="1"/>
</dbReference>
<organism evidence="2">
    <name type="scientific">Candidatus Moduliflexus flocculans</name>
    <dbReference type="NCBI Taxonomy" id="1499966"/>
    <lineage>
        <taxon>Bacteria</taxon>
        <taxon>Candidatus Moduliflexota</taxon>
        <taxon>Candidatus Moduliflexia</taxon>
        <taxon>Candidatus Moduliflexales</taxon>
        <taxon>Candidatus Moduliflexaceae</taxon>
    </lineage>
</organism>
<gene>
    <name evidence="2" type="ORF">U14_00324</name>
</gene>
<dbReference type="STRING" id="1499966.U14_00324"/>
<dbReference type="InterPro" id="IPR017896">
    <property type="entry name" value="4Fe4S_Fe-S-bd"/>
</dbReference>
<dbReference type="EMBL" id="DF820455">
    <property type="protein sequence ID" value="GAK49106.1"/>
    <property type="molecule type" value="Genomic_DNA"/>
</dbReference>
<evidence type="ECO:0000259" key="1">
    <source>
        <dbReference type="PROSITE" id="PS51379"/>
    </source>
</evidence>
<keyword evidence="3" id="KW-1185">Reference proteome</keyword>
<protein>
    <submittedName>
        <fullName evidence="2">4Fe-4S ferredoxin iron-sulfur binding domain protein</fullName>
    </submittedName>
</protein>
<evidence type="ECO:0000313" key="3">
    <source>
        <dbReference type="Proteomes" id="UP000030700"/>
    </source>
</evidence>